<dbReference type="Pfam" id="PF04542">
    <property type="entry name" value="Sigma70_r2"/>
    <property type="match status" value="1"/>
</dbReference>
<dbReference type="GO" id="GO:0016987">
    <property type="term" value="F:sigma factor activity"/>
    <property type="evidence" value="ECO:0007669"/>
    <property type="project" value="UniProtKB-KW"/>
</dbReference>
<dbReference type="InterPro" id="IPR014284">
    <property type="entry name" value="RNA_pol_sigma-70_dom"/>
</dbReference>
<dbReference type="InterPro" id="IPR039425">
    <property type="entry name" value="RNA_pol_sigma-70-like"/>
</dbReference>
<keyword evidence="3" id="KW-0731">Sigma factor</keyword>
<dbReference type="GO" id="GO:0006352">
    <property type="term" value="P:DNA-templated transcription initiation"/>
    <property type="evidence" value="ECO:0007669"/>
    <property type="project" value="InterPro"/>
</dbReference>
<dbReference type="Gene3D" id="1.10.10.10">
    <property type="entry name" value="Winged helix-like DNA-binding domain superfamily/Winged helix DNA-binding domain"/>
    <property type="match status" value="1"/>
</dbReference>
<protein>
    <submittedName>
        <fullName evidence="7">RNA polymerase sigma-70 factor, ECF subfamily</fullName>
    </submittedName>
</protein>
<evidence type="ECO:0000256" key="1">
    <source>
        <dbReference type="ARBA" id="ARBA00010641"/>
    </source>
</evidence>
<dbReference type="OrthoDB" id="1100095at2"/>
<reference evidence="8" key="1">
    <citation type="submission" date="2017-01" db="EMBL/GenBank/DDBJ databases">
        <authorList>
            <person name="Varghese N."/>
            <person name="Submissions S."/>
        </authorList>
    </citation>
    <scope>NUCLEOTIDE SEQUENCE [LARGE SCALE GENOMIC DNA]</scope>
    <source>
        <strain evidence="8">DSM 15366</strain>
    </source>
</reference>
<evidence type="ECO:0000313" key="7">
    <source>
        <dbReference type="EMBL" id="SIR40339.1"/>
    </source>
</evidence>
<dbReference type="InterPro" id="IPR036388">
    <property type="entry name" value="WH-like_DNA-bd_sf"/>
</dbReference>
<feature type="domain" description="RNA polymerase sigma factor 70 region 4 type 2" evidence="6">
    <location>
        <begin position="121"/>
        <end position="170"/>
    </location>
</feature>
<evidence type="ECO:0000259" key="6">
    <source>
        <dbReference type="Pfam" id="PF08281"/>
    </source>
</evidence>
<dbReference type="GO" id="GO:0003677">
    <property type="term" value="F:DNA binding"/>
    <property type="evidence" value="ECO:0007669"/>
    <property type="project" value="InterPro"/>
</dbReference>
<evidence type="ECO:0000256" key="3">
    <source>
        <dbReference type="ARBA" id="ARBA00023082"/>
    </source>
</evidence>
<dbReference type="PANTHER" id="PTHR43133">
    <property type="entry name" value="RNA POLYMERASE ECF-TYPE SIGMA FACTO"/>
    <property type="match status" value="1"/>
</dbReference>
<dbReference type="RefSeq" id="WP_084182144.1">
    <property type="nucleotide sequence ID" value="NZ_FTMA01000013.1"/>
</dbReference>
<dbReference type="InterPro" id="IPR007627">
    <property type="entry name" value="RNA_pol_sigma70_r2"/>
</dbReference>
<name>A0A1N7AMK9_9FLAO</name>
<dbReference type="EMBL" id="FTMA01000013">
    <property type="protein sequence ID" value="SIR40339.1"/>
    <property type="molecule type" value="Genomic_DNA"/>
</dbReference>
<dbReference type="NCBIfam" id="TIGR02985">
    <property type="entry name" value="Sig70_bacteroi1"/>
    <property type="match status" value="1"/>
</dbReference>
<dbReference type="NCBIfam" id="TIGR02937">
    <property type="entry name" value="sigma70-ECF"/>
    <property type="match status" value="1"/>
</dbReference>
<evidence type="ECO:0000313" key="8">
    <source>
        <dbReference type="Proteomes" id="UP000186953"/>
    </source>
</evidence>
<dbReference type="InterPro" id="IPR013249">
    <property type="entry name" value="RNA_pol_sigma70_r4_t2"/>
</dbReference>
<evidence type="ECO:0000256" key="2">
    <source>
        <dbReference type="ARBA" id="ARBA00023015"/>
    </source>
</evidence>
<dbReference type="SUPFAM" id="SSF88659">
    <property type="entry name" value="Sigma3 and sigma4 domains of RNA polymerase sigma factors"/>
    <property type="match status" value="1"/>
</dbReference>
<dbReference type="Proteomes" id="UP000186953">
    <property type="component" value="Unassembled WGS sequence"/>
</dbReference>
<sequence length="197" mass="23248">MTQSSNEKELIIALSQGSHNALEVIMDTYQHSLCIYIYSLTHDNEKAKDIVQNVFLKLWERRDRLTTIDSLKSFLYKSVYNGFLNQLRSDKKMLAIEEKHMHHLYQAIDEDEELLEKQIRIIKTEIQKLPPKCKETFILSKKEGLTNVEIASFMNVSIKTVENQMSKAFKILRKKLEHKVEPILFIMYNISIQRNKE</sequence>
<organism evidence="7 8">
    <name type="scientific">Maribacter ulvicola</name>
    <dbReference type="NCBI Taxonomy" id="228959"/>
    <lineage>
        <taxon>Bacteria</taxon>
        <taxon>Pseudomonadati</taxon>
        <taxon>Bacteroidota</taxon>
        <taxon>Flavobacteriia</taxon>
        <taxon>Flavobacteriales</taxon>
        <taxon>Flavobacteriaceae</taxon>
        <taxon>Maribacter</taxon>
    </lineage>
</organism>
<keyword evidence="2" id="KW-0805">Transcription regulation</keyword>
<dbReference type="PANTHER" id="PTHR43133:SF46">
    <property type="entry name" value="RNA POLYMERASE SIGMA-70 FACTOR ECF SUBFAMILY"/>
    <property type="match status" value="1"/>
</dbReference>
<comment type="similarity">
    <text evidence="1">Belongs to the sigma-70 factor family. ECF subfamily.</text>
</comment>
<dbReference type="STRING" id="228959.SAMN05421797_1135"/>
<gene>
    <name evidence="7" type="ORF">SAMN05421797_1135</name>
</gene>
<dbReference type="InterPro" id="IPR013325">
    <property type="entry name" value="RNA_pol_sigma_r2"/>
</dbReference>
<dbReference type="InterPro" id="IPR014327">
    <property type="entry name" value="RNA_pol_sigma70_bacteroid"/>
</dbReference>
<feature type="domain" description="RNA polymerase sigma-70 region 2" evidence="5">
    <location>
        <begin position="27"/>
        <end position="91"/>
    </location>
</feature>
<evidence type="ECO:0000259" key="5">
    <source>
        <dbReference type="Pfam" id="PF04542"/>
    </source>
</evidence>
<dbReference type="AlphaFoldDB" id="A0A1N7AMK9"/>
<dbReference type="Pfam" id="PF08281">
    <property type="entry name" value="Sigma70_r4_2"/>
    <property type="match status" value="1"/>
</dbReference>
<dbReference type="SUPFAM" id="SSF88946">
    <property type="entry name" value="Sigma2 domain of RNA polymerase sigma factors"/>
    <property type="match status" value="1"/>
</dbReference>
<evidence type="ECO:0000256" key="4">
    <source>
        <dbReference type="ARBA" id="ARBA00023163"/>
    </source>
</evidence>
<dbReference type="Gene3D" id="1.10.1740.10">
    <property type="match status" value="1"/>
</dbReference>
<dbReference type="InterPro" id="IPR013324">
    <property type="entry name" value="RNA_pol_sigma_r3/r4-like"/>
</dbReference>
<keyword evidence="8" id="KW-1185">Reference proteome</keyword>
<keyword evidence="4" id="KW-0804">Transcription</keyword>
<accession>A0A1N7AMK9</accession>
<proteinExistence type="inferred from homology"/>